<dbReference type="PANTHER" id="PTHR36842">
    <property type="entry name" value="PROTEIN TOLB HOMOLOG"/>
    <property type="match status" value="1"/>
</dbReference>
<dbReference type="HOGENOM" id="CLU_355137_0_0_2"/>
<reference evidence="2 3" key="1">
    <citation type="submission" date="2011-08" db="EMBL/GenBank/DDBJ databases">
        <title>The complete genome of Methanofollis liminatans DSM 4140.</title>
        <authorList>
            <consortium name="US DOE Joint Genome Institute (JGI-PGF)"/>
            <person name="Lucas S."/>
            <person name="Han J."/>
            <person name="Lapidus A."/>
            <person name="Bruce D."/>
            <person name="Goodwin L."/>
            <person name="Pitluck S."/>
            <person name="Peters L."/>
            <person name="Kyrpides N."/>
            <person name="Mavromatis K."/>
            <person name="Ivanova N."/>
            <person name="Mikhailova N."/>
            <person name="Lu M."/>
            <person name="Detter J.C."/>
            <person name="Tapia R."/>
            <person name="Han C."/>
            <person name="Land M."/>
            <person name="Hauser L."/>
            <person name="Markowitz V."/>
            <person name="Cheng J.-F."/>
            <person name="Hugenholtz P."/>
            <person name="Woyke T."/>
            <person name="Wu D."/>
            <person name="Spring S."/>
            <person name="Schuler E."/>
            <person name="Brambilla E."/>
            <person name="Klenk H.-P."/>
            <person name="Eisen J.A."/>
        </authorList>
    </citation>
    <scope>NUCLEOTIDE SEQUENCE [LARGE SCALE GENOMIC DNA]</scope>
    <source>
        <strain evidence="2 3">DSM 4140</strain>
    </source>
</reference>
<dbReference type="SUPFAM" id="SSF51126">
    <property type="entry name" value="Pectin lyase-like"/>
    <property type="match status" value="1"/>
</dbReference>
<feature type="domain" description="PKD" evidence="1">
    <location>
        <begin position="214"/>
        <end position="297"/>
    </location>
</feature>
<accession>J1L3U7</accession>
<proteinExistence type="predicted"/>
<dbReference type="PANTHER" id="PTHR36842:SF1">
    <property type="entry name" value="PROTEIN TOLB"/>
    <property type="match status" value="1"/>
</dbReference>
<evidence type="ECO:0000259" key="1">
    <source>
        <dbReference type="PROSITE" id="PS50093"/>
    </source>
</evidence>
<dbReference type="NCBIfam" id="TIGR03804">
    <property type="entry name" value="para_beta_helix"/>
    <property type="match status" value="1"/>
</dbReference>
<dbReference type="PROSITE" id="PS50093">
    <property type="entry name" value="PKD"/>
    <property type="match status" value="1"/>
</dbReference>
<dbReference type="InterPro" id="IPR007742">
    <property type="entry name" value="NosD_dom"/>
</dbReference>
<dbReference type="InterPro" id="IPR022441">
    <property type="entry name" value="Para_beta_helix_rpt-2"/>
</dbReference>
<dbReference type="Pfam" id="PF18911">
    <property type="entry name" value="PKD_4"/>
    <property type="match status" value="1"/>
</dbReference>
<dbReference type="FunFam" id="2.60.40.10:FF:000270">
    <property type="entry name" value="Cell surface protein"/>
    <property type="match status" value="1"/>
</dbReference>
<name>J1L3U7_9EURY</name>
<dbReference type="RefSeq" id="WP_004039670.1">
    <property type="nucleotide sequence ID" value="NZ_CM001555.1"/>
</dbReference>
<dbReference type="AlphaFoldDB" id="J1L3U7"/>
<dbReference type="Proteomes" id="UP000005095">
    <property type="component" value="Chromosome"/>
</dbReference>
<dbReference type="Pfam" id="PF05048">
    <property type="entry name" value="NosD"/>
    <property type="match status" value="1"/>
</dbReference>
<keyword evidence="3" id="KW-1185">Reference proteome</keyword>
<dbReference type="OrthoDB" id="59577at2157"/>
<dbReference type="InterPro" id="IPR035986">
    <property type="entry name" value="PKD_dom_sf"/>
</dbReference>
<dbReference type="SUPFAM" id="SSF49299">
    <property type="entry name" value="PKD domain"/>
    <property type="match status" value="1"/>
</dbReference>
<protein>
    <submittedName>
        <fullName evidence="2">Parallel beta-helix repeat protein</fullName>
    </submittedName>
</protein>
<dbReference type="CDD" id="cd00146">
    <property type="entry name" value="PKD"/>
    <property type="match status" value="1"/>
</dbReference>
<evidence type="ECO:0000313" key="2">
    <source>
        <dbReference type="EMBL" id="EJG07767.1"/>
    </source>
</evidence>
<dbReference type="SMART" id="SM00710">
    <property type="entry name" value="PbH1"/>
    <property type="match status" value="5"/>
</dbReference>
<dbReference type="EMBL" id="CM001555">
    <property type="protein sequence ID" value="EJG07767.1"/>
    <property type="molecule type" value="Genomic_DNA"/>
</dbReference>
<sequence>MTTQEVTVIKLAADGSTVLNQTTVDWQWMMENLPVVGDGETIYYNQGPIFEDAWNEVHPGETYDPWNPTEDVNLVYKDHGEFMGTNVSDLIDLVGGAEPTDRVKFTSSDGLTKTWPADYIINPNPRQGPFCLAWYHGKDTGYVNQSFSDGMRLYFLAETTNTDGMHVWGNYDMHESWAEDYWYYYSGIYPSASGVSVKYVKTVTIYSNETADAPVAGFTVDPLGGEAPLTVQFTDTSTNAPTTWEWNFGDGAISDEQHPAHTYQDEGTYTVSLTVSNEWGSDTCTGESPITVDAAGPHEPRMYVVDGGGGADFTTIQAAVDAARAGDTVVVRDGTYRENVAIEKGIKVRSENGPEKTVIRVARTGSKDDHVISVTADGVVVSGFTLRDAETGGAGLAVLNATGGTFSDLICTNNSHGISLHASPGNEILNSACNNCYRGVDLYEGSGDTLVTGCNLSYNADYGIWAENSNGNRFTWNTLLGAEGGGAINLRTSCDNLVAYNVLDCFNPQGAHCLVVEWSAVNNTIYMNDFLSSVLLATVDAGPNTWNSTEPVSYVYGNRTYSGYVGNYWENVSGRGYTGEDADGDGIGDTIYSLRVHSPEFSPAYDHHPLMERFENYVGEGDVIPLSKGWNFISVPRMLAPGSDTASIFSGVDMGGHSIFRYDPATGWDALSAGDPIEPLEAYWVYAEISSSVPLAFDTDPVSVPPERTLGTGWNAVGFTDPVPTSARNTFLSVEDDWSCAIGFDAAAQRYEVSIINGADGDHRDERNLEPMNGYWLFMRSAGHLCAISG</sequence>
<gene>
    <name evidence="2" type="ORF">Metli_1823</name>
</gene>
<dbReference type="STRING" id="28892.Metli_1823"/>
<organism evidence="2 3">
    <name type="scientific">Methanofollis liminatans DSM 4140</name>
    <dbReference type="NCBI Taxonomy" id="28892"/>
    <lineage>
        <taxon>Archaea</taxon>
        <taxon>Methanobacteriati</taxon>
        <taxon>Methanobacteriota</taxon>
        <taxon>Stenosarchaea group</taxon>
        <taxon>Methanomicrobia</taxon>
        <taxon>Methanomicrobiales</taxon>
        <taxon>Methanomicrobiaceae</taxon>
        <taxon>Methanofollis</taxon>
    </lineage>
</organism>
<dbReference type="InterPro" id="IPR013783">
    <property type="entry name" value="Ig-like_fold"/>
</dbReference>
<dbReference type="InterPro" id="IPR000601">
    <property type="entry name" value="PKD_dom"/>
</dbReference>
<dbReference type="InterPro" id="IPR022409">
    <property type="entry name" value="PKD/Chitinase_dom"/>
</dbReference>
<evidence type="ECO:0000313" key="3">
    <source>
        <dbReference type="Proteomes" id="UP000005095"/>
    </source>
</evidence>
<dbReference type="Gene3D" id="2.160.20.10">
    <property type="entry name" value="Single-stranded right-handed beta-helix, Pectin lyase-like"/>
    <property type="match status" value="1"/>
</dbReference>
<dbReference type="InterPro" id="IPR012334">
    <property type="entry name" value="Pectin_lyas_fold"/>
</dbReference>
<dbReference type="InterPro" id="IPR006626">
    <property type="entry name" value="PbH1"/>
</dbReference>
<dbReference type="Gene3D" id="2.60.40.10">
    <property type="entry name" value="Immunoglobulins"/>
    <property type="match status" value="1"/>
</dbReference>
<dbReference type="PATRIC" id="fig|28892.9.peg.1979"/>
<dbReference type="SMART" id="SM00089">
    <property type="entry name" value="PKD"/>
    <property type="match status" value="1"/>
</dbReference>
<dbReference type="InterPro" id="IPR011050">
    <property type="entry name" value="Pectin_lyase_fold/virulence"/>
</dbReference>